<gene>
    <name evidence="1" type="ORF">psyc5s11_31610</name>
</gene>
<sequence length="323" mass="37730">MTEIVYDIECNTIENNSNPLAKANFQKHLFFDTDEFHEYHKKFAEKVYKVVFKKKGKAVGECYLGIGQKTLIAPYSSPFSMIYPQIKWKNSEICNIVGSLKEITKHLLCKSIIFTLPPDIYNKEVINATAAAFFHNNFYVKYIDINNYFDLDDFINLDHFVKNLVHSSRKNYKRAIESNLQFEEISLNNFDLVYNIIRINREERGYPLKMSLMQMKDIISMKESTCRCFCIKLNENYIAAAIIFDVNEYISQVIYWGDIREYTNMRPMGLLPIKLVEHYKSLGKKYLDIGPSSENGIINEGLADFKKSVGCRNNLKICFKYDL</sequence>
<accession>A0ABM7T602</accession>
<reference evidence="2" key="1">
    <citation type="submission" date="2021-07" db="EMBL/GenBank/DDBJ databases">
        <title>Complete genome sequencing of a Clostridium isolate.</title>
        <authorList>
            <person name="Ueki A."/>
            <person name="Tonouchi A."/>
        </authorList>
    </citation>
    <scope>NUCLEOTIDE SEQUENCE [LARGE SCALE GENOMIC DNA]</scope>
    <source>
        <strain evidence="2">C5S11</strain>
    </source>
</reference>
<evidence type="ECO:0000313" key="1">
    <source>
        <dbReference type="EMBL" id="BCZ47094.1"/>
    </source>
</evidence>
<evidence type="ECO:0000313" key="2">
    <source>
        <dbReference type="Proteomes" id="UP000824633"/>
    </source>
</evidence>
<dbReference type="RefSeq" id="WP_224033476.1">
    <property type="nucleotide sequence ID" value="NZ_AP024849.1"/>
</dbReference>
<dbReference type="InterPro" id="IPR016181">
    <property type="entry name" value="Acyl_CoA_acyltransferase"/>
</dbReference>
<keyword evidence="2" id="KW-1185">Reference proteome</keyword>
<protein>
    <recommendedName>
        <fullName evidence="3">BioF2-like acetyltransferase domain-containing protein</fullName>
    </recommendedName>
</protein>
<organism evidence="1 2">
    <name type="scientific">Clostridium gelidum</name>
    <dbReference type="NCBI Taxonomy" id="704125"/>
    <lineage>
        <taxon>Bacteria</taxon>
        <taxon>Bacillati</taxon>
        <taxon>Bacillota</taxon>
        <taxon>Clostridia</taxon>
        <taxon>Eubacteriales</taxon>
        <taxon>Clostridiaceae</taxon>
        <taxon>Clostridium</taxon>
    </lineage>
</organism>
<dbReference type="Proteomes" id="UP000824633">
    <property type="component" value="Chromosome"/>
</dbReference>
<name>A0ABM7T602_9CLOT</name>
<dbReference type="SUPFAM" id="SSF55729">
    <property type="entry name" value="Acyl-CoA N-acyltransferases (Nat)"/>
    <property type="match status" value="1"/>
</dbReference>
<dbReference type="EMBL" id="AP024849">
    <property type="protein sequence ID" value="BCZ47094.1"/>
    <property type="molecule type" value="Genomic_DNA"/>
</dbReference>
<proteinExistence type="predicted"/>
<evidence type="ECO:0008006" key="3">
    <source>
        <dbReference type="Google" id="ProtNLM"/>
    </source>
</evidence>
<dbReference type="Gene3D" id="3.40.630.30">
    <property type="match status" value="1"/>
</dbReference>